<proteinExistence type="predicted"/>
<sequence length="106" mass="11751">MSAITFGLAATAVLVSMFLVMAIFEHLIIPRMSFFRSRSNARGSSETGQLPVQAHLQEKIQNSHTSDLCVLMPGQDHPTFIAQPAPLPCQREGTHWPSHVPHISYK</sequence>
<dbReference type="AlphaFoldDB" id="A0A426WZQ2"/>
<protein>
    <submittedName>
        <fullName evidence="1">Uncharacterized protein</fullName>
    </submittedName>
</protein>
<organism evidence="1 2">
    <name type="scientific">Ensete ventricosum</name>
    <name type="common">Abyssinian banana</name>
    <name type="synonym">Musa ensete</name>
    <dbReference type="NCBI Taxonomy" id="4639"/>
    <lineage>
        <taxon>Eukaryota</taxon>
        <taxon>Viridiplantae</taxon>
        <taxon>Streptophyta</taxon>
        <taxon>Embryophyta</taxon>
        <taxon>Tracheophyta</taxon>
        <taxon>Spermatophyta</taxon>
        <taxon>Magnoliopsida</taxon>
        <taxon>Liliopsida</taxon>
        <taxon>Zingiberales</taxon>
        <taxon>Musaceae</taxon>
        <taxon>Ensete</taxon>
    </lineage>
</organism>
<accession>A0A426WZQ2</accession>
<reference evidence="2" key="1">
    <citation type="journal article" date="2014" name="Agronomy (Basel)">
        <title>A Draft Genome Sequence for Ensete ventricosum, the Drought-Tolerant Tree Against Hunger.</title>
        <authorList>
            <person name="Harrison J."/>
            <person name="Moore K.A."/>
            <person name="Paszkiewicz K."/>
            <person name="Jones T."/>
            <person name="Grant M."/>
            <person name="Ambacheew D."/>
            <person name="Muzemil S."/>
            <person name="Studholme D.J."/>
        </authorList>
    </citation>
    <scope>NUCLEOTIDE SEQUENCE [LARGE SCALE GENOMIC DNA]</scope>
</reference>
<dbReference type="Proteomes" id="UP000287651">
    <property type="component" value="Unassembled WGS sequence"/>
</dbReference>
<gene>
    <name evidence="1" type="ORF">B296_00057100</name>
</gene>
<dbReference type="PANTHER" id="PTHR33728">
    <property type="entry name" value="CTTNBP 2 AMINO-TERMINAL-LIKE PROTEIN"/>
    <property type="match status" value="1"/>
</dbReference>
<dbReference type="PANTHER" id="PTHR33728:SF3">
    <property type="entry name" value="MULTIDRUG RESISTANCE PROTEIN"/>
    <property type="match status" value="1"/>
</dbReference>
<name>A0A426WZQ2_ENSVE</name>
<dbReference type="EMBL" id="AMZH03030924">
    <property type="protein sequence ID" value="RRT32702.1"/>
    <property type="molecule type" value="Genomic_DNA"/>
</dbReference>
<evidence type="ECO:0000313" key="1">
    <source>
        <dbReference type="EMBL" id="RRT32702.1"/>
    </source>
</evidence>
<comment type="caution">
    <text evidence="1">The sequence shown here is derived from an EMBL/GenBank/DDBJ whole genome shotgun (WGS) entry which is preliminary data.</text>
</comment>
<evidence type="ECO:0000313" key="2">
    <source>
        <dbReference type="Proteomes" id="UP000287651"/>
    </source>
</evidence>